<feature type="domain" description="Response regulatory" evidence="3">
    <location>
        <begin position="2"/>
        <end position="121"/>
    </location>
</feature>
<dbReference type="InterPro" id="IPR001789">
    <property type="entry name" value="Sig_transdc_resp-reg_receiver"/>
</dbReference>
<dbReference type="SMART" id="SM00448">
    <property type="entry name" value="REC"/>
    <property type="match status" value="1"/>
</dbReference>
<dbReference type="EMBL" id="QGKM01000029">
    <property type="protein sequence ID" value="PWQ97021.1"/>
    <property type="molecule type" value="Genomic_DNA"/>
</dbReference>
<dbReference type="AlphaFoldDB" id="A0A317CFW8"/>
<organism evidence="4 5">
    <name type="scientific">Leucothrix pacifica</name>
    <dbReference type="NCBI Taxonomy" id="1247513"/>
    <lineage>
        <taxon>Bacteria</taxon>
        <taxon>Pseudomonadati</taxon>
        <taxon>Pseudomonadota</taxon>
        <taxon>Gammaproteobacteria</taxon>
        <taxon>Thiotrichales</taxon>
        <taxon>Thiotrichaceae</taxon>
        <taxon>Leucothrix</taxon>
    </lineage>
</organism>
<feature type="modified residue" description="4-aspartylphosphate" evidence="2">
    <location>
        <position position="51"/>
    </location>
</feature>
<dbReference type="InterPro" id="IPR011006">
    <property type="entry name" value="CheY-like_superfamily"/>
</dbReference>
<dbReference type="SUPFAM" id="SSF52172">
    <property type="entry name" value="CheY-like"/>
    <property type="match status" value="1"/>
</dbReference>
<dbReference type="CDD" id="cd17546">
    <property type="entry name" value="REC_hyHK_CKI1_RcsC-like"/>
    <property type="match status" value="1"/>
</dbReference>
<comment type="caution">
    <text evidence="4">The sequence shown here is derived from an EMBL/GenBank/DDBJ whole genome shotgun (WGS) entry which is preliminary data.</text>
</comment>
<evidence type="ECO:0000313" key="5">
    <source>
        <dbReference type="Proteomes" id="UP000245539"/>
    </source>
</evidence>
<reference evidence="4 5" key="1">
    <citation type="submission" date="2018-05" db="EMBL/GenBank/DDBJ databases">
        <title>Leucothrix arctica sp. nov., isolated from Arctic seawater.</title>
        <authorList>
            <person name="Choi A."/>
            <person name="Baek K."/>
        </authorList>
    </citation>
    <scope>NUCLEOTIDE SEQUENCE [LARGE SCALE GENOMIC DNA]</scope>
    <source>
        <strain evidence="4 5">JCM 18388</strain>
    </source>
</reference>
<evidence type="ECO:0000256" key="2">
    <source>
        <dbReference type="PROSITE-ProRule" id="PRU00169"/>
    </source>
</evidence>
<dbReference type="GO" id="GO:0000160">
    <property type="term" value="P:phosphorelay signal transduction system"/>
    <property type="evidence" value="ECO:0007669"/>
    <property type="project" value="InterPro"/>
</dbReference>
<dbReference type="Pfam" id="PF00072">
    <property type="entry name" value="Response_reg"/>
    <property type="match status" value="1"/>
</dbReference>
<dbReference type="PROSITE" id="PS50110">
    <property type="entry name" value="RESPONSE_REGULATORY"/>
    <property type="match status" value="1"/>
</dbReference>
<gene>
    <name evidence="4" type="ORF">DKW60_11405</name>
</gene>
<accession>A0A317CFW8</accession>
<evidence type="ECO:0000256" key="1">
    <source>
        <dbReference type="ARBA" id="ARBA00022553"/>
    </source>
</evidence>
<name>A0A317CFW8_9GAMM</name>
<protein>
    <recommendedName>
        <fullName evidence="3">Response regulatory domain-containing protein</fullName>
    </recommendedName>
</protein>
<proteinExistence type="predicted"/>
<keyword evidence="1 2" id="KW-0597">Phosphoprotein</keyword>
<sequence>MKCILADDNRVNQIVGSQILKNLGHTVTVASNGQEVAEEAAVKRYDIIFMDCQMPVMNGFEATKAIRNLPREHANFNIPIIALTGHESLFNFTECILCGMNSRLSKPLILDELTELLNKLSPQIQQRRQKYAQTQGLSESVMS</sequence>
<dbReference type="PANTHER" id="PTHR45339">
    <property type="entry name" value="HYBRID SIGNAL TRANSDUCTION HISTIDINE KINASE J"/>
    <property type="match status" value="1"/>
</dbReference>
<keyword evidence="5" id="KW-1185">Reference proteome</keyword>
<dbReference type="RefSeq" id="WP_109837786.1">
    <property type="nucleotide sequence ID" value="NZ_QGKM01000029.1"/>
</dbReference>
<evidence type="ECO:0000313" key="4">
    <source>
        <dbReference type="EMBL" id="PWQ97021.1"/>
    </source>
</evidence>
<dbReference type="PANTHER" id="PTHR45339:SF3">
    <property type="entry name" value="HISTIDINE KINASE"/>
    <property type="match status" value="1"/>
</dbReference>
<dbReference type="Proteomes" id="UP000245539">
    <property type="component" value="Unassembled WGS sequence"/>
</dbReference>
<evidence type="ECO:0000259" key="3">
    <source>
        <dbReference type="PROSITE" id="PS50110"/>
    </source>
</evidence>
<dbReference type="OrthoDB" id="9792854at2"/>
<dbReference type="Gene3D" id="3.40.50.2300">
    <property type="match status" value="1"/>
</dbReference>